<dbReference type="PANTHER" id="PTHR44215:SF1">
    <property type="entry name" value="WD REPEAT-CONTAINING PROTEIN 75"/>
    <property type="match status" value="1"/>
</dbReference>
<proteinExistence type="predicted"/>
<dbReference type="InterPro" id="IPR015943">
    <property type="entry name" value="WD40/YVTN_repeat-like_dom_sf"/>
</dbReference>
<gene>
    <name evidence="9" type="ORF">M9Y10_008618</name>
</gene>
<protein>
    <recommendedName>
        <fullName evidence="11">Anaphase-promoting complex subunit 4 WD40 domain-containing protein</fullName>
    </recommendedName>
</protein>
<feature type="compositionally biased region" description="Basic and acidic residues" evidence="8">
    <location>
        <begin position="708"/>
        <end position="718"/>
    </location>
</feature>
<keyword evidence="10" id="KW-1185">Reference proteome</keyword>
<evidence type="ECO:0000256" key="6">
    <source>
        <dbReference type="ARBA" id="ARBA00023163"/>
    </source>
</evidence>
<evidence type="ECO:0000256" key="7">
    <source>
        <dbReference type="ARBA" id="ARBA00023242"/>
    </source>
</evidence>
<keyword evidence="5" id="KW-0677">Repeat</keyword>
<evidence type="ECO:0000256" key="5">
    <source>
        <dbReference type="ARBA" id="ARBA00022737"/>
    </source>
</evidence>
<accession>A0ABR2IZJ6</accession>
<dbReference type="InterPro" id="IPR036322">
    <property type="entry name" value="WD40_repeat_dom_sf"/>
</dbReference>
<evidence type="ECO:0008006" key="11">
    <source>
        <dbReference type="Google" id="ProtNLM"/>
    </source>
</evidence>
<feature type="region of interest" description="Disordered" evidence="8">
    <location>
        <begin position="708"/>
        <end position="753"/>
    </location>
</feature>
<sequence>MPFTVRRVGGGTFNPNAMCISHDKKALLFIGCGNLINIYSLPDLRLQTQCTSHKAPVRCLACTDDFLVSADADGYIMIHNFNLMSIIDKMPSDEFRHKEPIEKIFIRSSQIYVVYYKKKMFWISDYSELKSPKASLSFNTSRFIIDNPTQKKLCDLHDSLIINEPTWLRFPQLDNFDIDETGTKIVMADECKLRVFDLMSKKVIEIRNLYNPCRICRFRDDTDYFVFMQNGRFQQFGQMNFSYHWHFVCPNAVCFDKTSVYSGGTEGVFLSHSQTTNRLTILPRIGMTIEGLAITNNSQYVAGVVDKNILVSIDPKANTLINFVSHVYGDIFFNGNIITSLRRPNLIQFFNSKNAECIEQLSISSFNCRVPVTSFALTQDYLITVETSEGESPNDLNEIGYLSPEENFDQEGLSMILQADFNHTKPHSDTFLANEIYKNMLTKRRFDEYRSMLKMRYGANLLKEDENSNAPNTENTTKSSDFNSLTYLADINFDINAKTVEGNPLSHDKDASICVGYSEVKIWSNKINENISKDDNNKYSSNFVLDQTFRIIGKKVSPLSMHPVLPVYAMVVARELQLWRLSDKWQLWKTKRLGCVPEDLVWSPDGSILVLQFSDRLEIFDVETYEIVFTKMFESIIVESSFFNDSLMIVHSKDGISLFDLRKLEVTKRIFAQSACCTSKDGYVAFVINKDQPIIVLSTKFDQIKQLNKKDDNNESSKKKGKRSKKYKNKKDDQNEENNPSNQSGQNEENYIDNNDDMKCWRLPTYAKVKALGISIDENNKISIIAVDNSNFIWMIDEYGIVEVEETRIKEITPVKPKEVTQQNRIEIVEDKTQLILDLIDLPSHQILPIDDLCAAMFGFIIDKRDEETIPSTITLKPEEVDEEIEEVGPLTLSPQDKTNLKQLFSS</sequence>
<evidence type="ECO:0000256" key="4">
    <source>
        <dbReference type="ARBA" id="ARBA00022574"/>
    </source>
</evidence>
<dbReference type="EMBL" id="JAPFFF010000014">
    <property type="protein sequence ID" value="KAK8870731.1"/>
    <property type="molecule type" value="Genomic_DNA"/>
</dbReference>
<feature type="compositionally biased region" description="Basic residues" evidence="8">
    <location>
        <begin position="719"/>
        <end position="729"/>
    </location>
</feature>
<dbReference type="Proteomes" id="UP001470230">
    <property type="component" value="Unassembled WGS sequence"/>
</dbReference>
<dbReference type="Gene3D" id="2.130.10.10">
    <property type="entry name" value="YVTN repeat-like/Quinoprotein amine dehydrogenase"/>
    <property type="match status" value="2"/>
</dbReference>
<comment type="subcellular location">
    <subcellularLocation>
        <location evidence="1">Nucleus</location>
        <location evidence="1">Nucleolus</location>
    </subcellularLocation>
</comment>
<organism evidence="9 10">
    <name type="scientific">Tritrichomonas musculus</name>
    <dbReference type="NCBI Taxonomy" id="1915356"/>
    <lineage>
        <taxon>Eukaryota</taxon>
        <taxon>Metamonada</taxon>
        <taxon>Parabasalia</taxon>
        <taxon>Tritrichomonadida</taxon>
        <taxon>Tritrichomonadidae</taxon>
        <taxon>Tritrichomonas</taxon>
    </lineage>
</organism>
<keyword evidence="2" id="KW-0690">Ribosome biogenesis</keyword>
<evidence type="ECO:0000256" key="3">
    <source>
        <dbReference type="ARBA" id="ARBA00022552"/>
    </source>
</evidence>
<comment type="caution">
    <text evidence="9">The sequence shown here is derived from an EMBL/GenBank/DDBJ whole genome shotgun (WGS) entry which is preliminary data.</text>
</comment>
<evidence type="ECO:0000256" key="2">
    <source>
        <dbReference type="ARBA" id="ARBA00022517"/>
    </source>
</evidence>
<evidence type="ECO:0000256" key="1">
    <source>
        <dbReference type="ARBA" id="ARBA00004604"/>
    </source>
</evidence>
<reference evidence="9 10" key="1">
    <citation type="submission" date="2024-04" db="EMBL/GenBank/DDBJ databases">
        <title>Tritrichomonas musculus Genome.</title>
        <authorList>
            <person name="Alves-Ferreira E."/>
            <person name="Grigg M."/>
            <person name="Lorenzi H."/>
            <person name="Galac M."/>
        </authorList>
    </citation>
    <scope>NUCLEOTIDE SEQUENCE [LARGE SCALE GENOMIC DNA]</scope>
    <source>
        <strain evidence="9 10">EAF2021</strain>
    </source>
</reference>
<keyword evidence="7" id="KW-0539">Nucleus</keyword>
<evidence type="ECO:0000256" key="8">
    <source>
        <dbReference type="SAM" id="MobiDB-lite"/>
    </source>
</evidence>
<name>A0ABR2IZJ6_9EUKA</name>
<evidence type="ECO:0000313" key="10">
    <source>
        <dbReference type="Proteomes" id="UP001470230"/>
    </source>
</evidence>
<dbReference type="InterPro" id="IPR053826">
    <property type="entry name" value="WDR75"/>
</dbReference>
<keyword evidence="4" id="KW-0853">WD repeat</keyword>
<dbReference type="SUPFAM" id="SSF50978">
    <property type="entry name" value="WD40 repeat-like"/>
    <property type="match status" value="2"/>
</dbReference>
<keyword evidence="3" id="KW-0698">rRNA processing</keyword>
<evidence type="ECO:0000313" key="9">
    <source>
        <dbReference type="EMBL" id="KAK8870731.1"/>
    </source>
</evidence>
<feature type="compositionally biased region" description="Polar residues" evidence="8">
    <location>
        <begin position="740"/>
        <end position="749"/>
    </location>
</feature>
<dbReference type="PANTHER" id="PTHR44215">
    <property type="entry name" value="WD REPEAT-CONTAINING PROTEIN 75"/>
    <property type="match status" value="1"/>
</dbReference>
<keyword evidence="6" id="KW-0804">Transcription</keyword>